<keyword evidence="2" id="KW-1185">Reference proteome</keyword>
<accession>A0A3Q7GV01</accession>
<dbReference type="Proteomes" id="UP000004994">
    <property type="component" value="Chromosome 6"/>
</dbReference>
<protein>
    <submittedName>
        <fullName evidence="1">Uncharacterized protein</fullName>
    </submittedName>
</protein>
<dbReference type="EnsemblPlants" id="Solyc06g048687.1.1">
    <property type="protein sequence ID" value="Solyc06g048687.1.1"/>
    <property type="gene ID" value="Solyc06g048687.1"/>
</dbReference>
<organism evidence="1">
    <name type="scientific">Solanum lycopersicum</name>
    <name type="common">Tomato</name>
    <name type="synonym">Lycopersicon esculentum</name>
    <dbReference type="NCBI Taxonomy" id="4081"/>
    <lineage>
        <taxon>Eukaryota</taxon>
        <taxon>Viridiplantae</taxon>
        <taxon>Streptophyta</taxon>
        <taxon>Embryophyta</taxon>
        <taxon>Tracheophyta</taxon>
        <taxon>Spermatophyta</taxon>
        <taxon>Magnoliopsida</taxon>
        <taxon>eudicotyledons</taxon>
        <taxon>Gunneridae</taxon>
        <taxon>Pentapetalae</taxon>
        <taxon>asterids</taxon>
        <taxon>lamiids</taxon>
        <taxon>Solanales</taxon>
        <taxon>Solanaceae</taxon>
        <taxon>Solanoideae</taxon>
        <taxon>Solaneae</taxon>
        <taxon>Solanum</taxon>
        <taxon>Solanum subgen. Lycopersicon</taxon>
    </lineage>
</organism>
<proteinExistence type="predicted"/>
<sequence length="122" mass="13696">MVEYAQTDEVKDDLYNKYLNKGHTELSLQSQAEAMMSSEYIQSIRAINSSFLFWNGAKSSEKKRFSGKGCCPLLAVIVPLAARNKGVKNYAKAYCNVLLSFGAISSLTAKTEIEFLMKKFEF</sequence>
<name>A0A3Q7GV01_SOLLC</name>
<reference evidence="1" key="1">
    <citation type="journal article" date="2012" name="Nature">
        <title>The tomato genome sequence provides insights into fleshy fruit evolution.</title>
        <authorList>
            <consortium name="Tomato Genome Consortium"/>
        </authorList>
    </citation>
    <scope>NUCLEOTIDE SEQUENCE [LARGE SCALE GENOMIC DNA]</scope>
    <source>
        <strain evidence="1">cv. Heinz 1706</strain>
    </source>
</reference>
<evidence type="ECO:0000313" key="2">
    <source>
        <dbReference type="Proteomes" id="UP000004994"/>
    </source>
</evidence>
<dbReference type="InParanoid" id="A0A3Q7GV01"/>
<dbReference type="Gramene" id="Solyc06g048687.1.1">
    <property type="protein sequence ID" value="Solyc06g048687.1.1"/>
    <property type="gene ID" value="Solyc06g048687.1"/>
</dbReference>
<evidence type="ECO:0000313" key="1">
    <source>
        <dbReference type="EnsemblPlants" id="Solyc06g048687.1.1"/>
    </source>
</evidence>
<reference evidence="1" key="2">
    <citation type="submission" date="2019-01" db="UniProtKB">
        <authorList>
            <consortium name="EnsemblPlants"/>
        </authorList>
    </citation>
    <scope>IDENTIFICATION</scope>
    <source>
        <strain evidence="1">cv. Heinz 1706</strain>
    </source>
</reference>
<dbReference type="AlphaFoldDB" id="A0A3Q7GV01"/>